<dbReference type="GeneID" id="72005681"/>
<sequence>MVGLFRRLLGHACAGACTKPIPPDYHGRGRKTTSSLRRRAHPYASQLPLDIKGLPKRPGARVRPPVHANASPPLITNPQPGGEGAPAAPPVETPLAPPKKKANRASNARNALAKDRKAQDKLISAASAIEILEAYTNPEHVDNAFAEPLDKYDIHMANELAKMADLAPWYETLHQEDLKVQRAKYSSRTRALNQYAAEYLEQMKREIGPETEAGQAMAMEAAPPEERRRLKRERRELTRLRKQEERRQEAERLAKLARLNAIHKQHIEEARRKQEEERRRREEKERRAEAARKAREERLEEQARRKAESLRRAEERRANEERARQVVEAFELYDAKWEALKCAEALTGIPGDLMPWPVFHAVYSPEHITYEAVKEFILHPLRASARGMSSRKKVITELLRWHSDKFGKVALLKVRSDHQEAAKECAGVVERWLTTLLTEVQA</sequence>
<comment type="caution">
    <text evidence="2">The sequence shown here is derived from an EMBL/GenBank/DDBJ whole genome shotgun (WGS) entry which is preliminary data.</text>
</comment>
<feature type="compositionally biased region" description="Basic and acidic residues" evidence="1">
    <location>
        <begin position="224"/>
        <end position="234"/>
    </location>
</feature>
<reference evidence="2 3" key="1">
    <citation type="journal article" date="2021" name="Environ. Microbiol.">
        <title>Gene family expansions and transcriptome signatures uncover fungal adaptations to wood decay.</title>
        <authorList>
            <person name="Hage H."/>
            <person name="Miyauchi S."/>
            <person name="Viragh M."/>
            <person name="Drula E."/>
            <person name="Min B."/>
            <person name="Chaduli D."/>
            <person name="Navarro D."/>
            <person name="Favel A."/>
            <person name="Norest M."/>
            <person name="Lesage-Meessen L."/>
            <person name="Balint B."/>
            <person name="Merenyi Z."/>
            <person name="de Eugenio L."/>
            <person name="Morin E."/>
            <person name="Martinez A.T."/>
            <person name="Baldrian P."/>
            <person name="Stursova M."/>
            <person name="Martinez M.J."/>
            <person name="Novotny C."/>
            <person name="Magnuson J.K."/>
            <person name="Spatafora J.W."/>
            <person name="Maurice S."/>
            <person name="Pangilinan J."/>
            <person name="Andreopoulos W."/>
            <person name="LaButti K."/>
            <person name="Hundley H."/>
            <person name="Na H."/>
            <person name="Kuo A."/>
            <person name="Barry K."/>
            <person name="Lipzen A."/>
            <person name="Henrissat B."/>
            <person name="Riley R."/>
            <person name="Ahrendt S."/>
            <person name="Nagy L.G."/>
            <person name="Grigoriev I.V."/>
            <person name="Martin F."/>
            <person name="Rosso M.N."/>
        </authorList>
    </citation>
    <scope>NUCLEOTIDE SEQUENCE [LARGE SCALE GENOMIC DNA]</scope>
    <source>
        <strain evidence="2 3">CIRM-BRFM 1785</strain>
    </source>
</reference>
<dbReference type="EMBL" id="JADCUA010000027">
    <property type="protein sequence ID" value="KAH9831133.1"/>
    <property type="molecule type" value="Genomic_DNA"/>
</dbReference>
<protein>
    <submittedName>
        <fullName evidence="2">Uncharacterized protein</fullName>
    </submittedName>
</protein>
<name>A0ABQ8K2W4_9APHY</name>
<proteinExistence type="predicted"/>
<keyword evidence="3" id="KW-1185">Reference proteome</keyword>
<organism evidence="2 3">
    <name type="scientific">Rhodofomes roseus</name>
    <dbReference type="NCBI Taxonomy" id="34475"/>
    <lineage>
        <taxon>Eukaryota</taxon>
        <taxon>Fungi</taxon>
        <taxon>Dikarya</taxon>
        <taxon>Basidiomycota</taxon>
        <taxon>Agaricomycotina</taxon>
        <taxon>Agaricomycetes</taxon>
        <taxon>Polyporales</taxon>
        <taxon>Rhodofomes</taxon>
    </lineage>
</organism>
<dbReference type="Proteomes" id="UP000814176">
    <property type="component" value="Unassembled WGS sequence"/>
</dbReference>
<accession>A0ABQ8K2W4</accession>
<evidence type="ECO:0000313" key="3">
    <source>
        <dbReference type="Proteomes" id="UP000814176"/>
    </source>
</evidence>
<dbReference type="RefSeq" id="XP_047774294.1">
    <property type="nucleotide sequence ID" value="XM_047924949.1"/>
</dbReference>
<feature type="compositionally biased region" description="Pro residues" evidence="1">
    <location>
        <begin position="87"/>
        <end position="97"/>
    </location>
</feature>
<gene>
    <name evidence="2" type="ORF">C8Q71DRAFT_782810</name>
</gene>
<feature type="region of interest" description="Disordered" evidence="1">
    <location>
        <begin position="290"/>
        <end position="318"/>
    </location>
</feature>
<feature type="compositionally biased region" description="Basic residues" evidence="1">
    <location>
        <begin position="28"/>
        <end position="41"/>
    </location>
</feature>
<evidence type="ECO:0000313" key="2">
    <source>
        <dbReference type="EMBL" id="KAH9831133.1"/>
    </source>
</evidence>
<feature type="region of interest" description="Disordered" evidence="1">
    <location>
        <begin position="210"/>
        <end position="234"/>
    </location>
</feature>
<feature type="region of interest" description="Disordered" evidence="1">
    <location>
        <begin position="18"/>
        <end position="119"/>
    </location>
</feature>
<feature type="compositionally biased region" description="Low complexity" evidence="1">
    <location>
        <begin position="210"/>
        <end position="222"/>
    </location>
</feature>
<evidence type="ECO:0000256" key="1">
    <source>
        <dbReference type="SAM" id="MobiDB-lite"/>
    </source>
</evidence>